<proteinExistence type="predicted"/>
<dbReference type="InterPro" id="IPR036249">
    <property type="entry name" value="Thioredoxin-like_sf"/>
</dbReference>
<dbReference type="CDD" id="cd02966">
    <property type="entry name" value="TlpA_like_family"/>
    <property type="match status" value="1"/>
</dbReference>
<dbReference type="Proteomes" id="UP001597304">
    <property type="component" value="Unassembled WGS sequence"/>
</dbReference>
<feature type="domain" description="Thioredoxin" evidence="1">
    <location>
        <begin position="46"/>
        <end position="182"/>
    </location>
</feature>
<gene>
    <name evidence="2" type="ORF">ACFSF0_19345</name>
</gene>
<dbReference type="InterPro" id="IPR006311">
    <property type="entry name" value="TAT_signal"/>
</dbReference>
<organism evidence="2 3">
    <name type="scientific">Ottowia flava</name>
    <dbReference type="NCBI Taxonomy" id="2675430"/>
    <lineage>
        <taxon>Bacteria</taxon>
        <taxon>Pseudomonadati</taxon>
        <taxon>Pseudomonadota</taxon>
        <taxon>Betaproteobacteria</taxon>
        <taxon>Burkholderiales</taxon>
        <taxon>Comamonadaceae</taxon>
        <taxon>Ottowia</taxon>
    </lineage>
</organism>
<dbReference type="PANTHER" id="PTHR42852:SF13">
    <property type="entry name" value="PROTEIN DIPZ"/>
    <property type="match status" value="1"/>
</dbReference>
<name>A0ABW4KZ28_9BURK</name>
<sequence>MPDNDRTRPEMGTPMPLTRRTLLTALPIGLAPAWAAAQKAAPQPLPAVGTALPLAPAPLIGGGRFDPAQAQGKPVILYWWASWCPFCAQQSPEMQKLWAAQSGRGLQMLALSIDKKPEDAAAYLARKGYTFPAVWLSPELTKVYPKPDGLPVTVVRGKDGRVVQAEKGQLFAEDVAELARWV</sequence>
<dbReference type="RefSeq" id="WP_255507843.1">
    <property type="nucleotide sequence ID" value="NZ_JBHUEJ010000048.1"/>
</dbReference>
<accession>A0ABW4KZ28</accession>
<dbReference type="PROSITE" id="PS51318">
    <property type="entry name" value="TAT"/>
    <property type="match status" value="1"/>
</dbReference>
<protein>
    <submittedName>
        <fullName evidence="2">TlpA family protein disulfide reductase</fullName>
    </submittedName>
</protein>
<dbReference type="InterPro" id="IPR013766">
    <property type="entry name" value="Thioredoxin_domain"/>
</dbReference>
<comment type="caution">
    <text evidence="2">The sequence shown here is derived from an EMBL/GenBank/DDBJ whole genome shotgun (WGS) entry which is preliminary data.</text>
</comment>
<dbReference type="SUPFAM" id="SSF52833">
    <property type="entry name" value="Thioredoxin-like"/>
    <property type="match status" value="1"/>
</dbReference>
<dbReference type="Pfam" id="PF00578">
    <property type="entry name" value="AhpC-TSA"/>
    <property type="match status" value="1"/>
</dbReference>
<dbReference type="PANTHER" id="PTHR42852">
    <property type="entry name" value="THIOL:DISULFIDE INTERCHANGE PROTEIN DSBE"/>
    <property type="match status" value="1"/>
</dbReference>
<evidence type="ECO:0000259" key="1">
    <source>
        <dbReference type="PROSITE" id="PS51352"/>
    </source>
</evidence>
<dbReference type="PROSITE" id="PS51352">
    <property type="entry name" value="THIOREDOXIN_2"/>
    <property type="match status" value="1"/>
</dbReference>
<keyword evidence="3" id="KW-1185">Reference proteome</keyword>
<dbReference type="Gene3D" id="3.40.30.10">
    <property type="entry name" value="Glutaredoxin"/>
    <property type="match status" value="1"/>
</dbReference>
<evidence type="ECO:0000313" key="2">
    <source>
        <dbReference type="EMBL" id="MFD1712758.1"/>
    </source>
</evidence>
<dbReference type="InterPro" id="IPR050553">
    <property type="entry name" value="Thioredoxin_ResA/DsbE_sf"/>
</dbReference>
<dbReference type="InterPro" id="IPR000866">
    <property type="entry name" value="AhpC/TSA"/>
</dbReference>
<reference evidence="3" key="1">
    <citation type="journal article" date="2019" name="Int. J. Syst. Evol. Microbiol.">
        <title>The Global Catalogue of Microorganisms (GCM) 10K type strain sequencing project: providing services to taxonomists for standard genome sequencing and annotation.</title>
        <authorList>
            <consortium name="The Broad Institute Genomics Platform"/>
            <consortium name="The Broad Institute Genome Sequencing Center for Infectious Disease"/>
            <person name="Wu L."/>
            <person name="Ma J."/>
        </authorList>
    </citation>
    <scope>NUCLEOTIDE SEQUENCE [LARGE SCALE GENOMIC DNA]</scope>
    <source>
        <strain evidence="3">LMG 29247</strain>
    </source>
</reference>
<evidence type="ECO:0000313" key="3">
    <source>
        <dbReference type="Proteomes" id="UP001597304"/>
    </source>
</evidence>
<dbReference type="EMBL" id="JBHUEJ010000048">
    <property type="protein sequence ID" value="MFD1712758.1"/>
    <property type="molecule type" value="Genomic_DNA"/>
</dbReference>